<dbReference type="EMBL" id="JBBPBN010000042">
    <property type="protein sequence ID" value="KAK8997586.1"/>
    <property type="molecule type" value="Genomic_DNA"/>
</dbReference>
<proteinExistence type="predicted"/>
<protein>
    <submittedName>
        <fullName evidence="1">Uncharacterized protein</fullName>
    </submittedName>
</protein>
<keyword evidence="2" id="KW-1185">Reference proteome</keyword>
<dbReference type="PROSITE" id="PS51257">
    <property type="entry name" value="PROKAR_LIPOPROTEIN"/>
    <property type="match status" value="1"/>
</dbReference>
<accession>A0ABR2QAB0</accession>
<sequence>MRCVVSRGECNGGEWSPGTLGISGGCPARLAWFELASVSDDVVLDSGSAREDACFDSAPAASCLLTQLSLLFLFRAANILVSFRTSESVVRCGNNS</sequence>
<gene>
    <name evidence="1" type="ORF">V6N11_012137</name>
</gene>
<name>A0ABR2QAB0_9ROSI</name>
<reference evidence="1 2" key="1">
    <citation type="journal article" date="2024" name="G3 (Bethesda)">
        <title>Genome assembly of Hibiscus sabdariffa L. provides insights into metabolisms of medicinal natural products.</title>
        <authorList>
            <person name="Kim T."/>
        </authorList>
    </citation>
    <scope>NUCLEOTIDE SEQUENCE [LARGE SCALE GENOMIC DNA]</scope>
    <source>
        <strain evidence="1">TK-2024</strain>
        <tissue evidence="1">Old leaves</tissue>
    </source>
</reference>
<evidence type="ECO:0000313" key="2">
    <source>
        <dbReference type="Proteomes" id="UP001396334"/>
    </source>
</evidence>
<comment type="caution">
    <text evidence="1">The sequence shown here is derived from an EMBL/GenBank/DDBJ whole genome shotgun (WGS) entry which is preliminary data.</text>
</comment>
<organism evidence="1 2">
    <name type="scientific">Hibiscus sabdariffa</name>
    <name type="common">roselle</name>
    <dbReference type="NCBI Taxonomy" id="183260"/>
    <lineage>
        <taxon>Eukaryota</taxon>
        <taxon>Viridiplantae</taxon>
        <taxon>Streptophyta</taxon>
        <taxon>Embryophyta</taxon>
        <taxon>Tracheophyta</taxon>
        <taxon>Spermatophyta</taxon>
        <taxon>Magnoliopsida</taxon>
        <taxon>eudicotyledons</taxon>
        <taxon>Gunneridae</taxon>
        <taxon>Pentapetalae</taxon>
        <taxon>rosids</taxon>
        <taxon>malvids</taxon>
        <taxon>Malvales</taxon>
        <taxon>Malvaceae</taxon>
        <taxon>Malvoideae</taxon>
        <taxon>Hibiscus</taxon>
    </lineage>
</organism>
<dbReference type="Proteomes" id="UP001396334">
    <property type="component" value="Unassembled WGS sequence"/>
</dbReference>
<evidence type="ECO:0000313" key="1">
    <source>
        <dbReference type="EMBL" id="KAK8997586.1"/>
    </source>
</evidence>